<dbReference type="RefSeq" id="WP_219761622.1">
    <property type="nucleotide sequence ID" value="NZ_JAHYBZ010000001.1"/>
</dbReference>
<dbReference type="EMBL" id="JAHYBZ010000001">
    <property type="protein sequence ID" value="MBW6397039.1"/>
    <property type="molecule type" value="Genomic_DNA"/>
</dbReference>
<gene>
    <name evidence="1" type="ORF">KPL78_04225</name>
</gene>
<comment type="caution">
    <text evidence="1">The sequence shown here is derived from an EMBL/GenBank/DDBJ whole genome shotgun (WGS) entry which is preliminary data.</text>
</comment>
<name>A0ABS7A780_9PROT</name>
<evidence type="ECO:0000313" key="2">
    <source>
        <dbReference type="Proteomes" id="UP001196565"/>
    </source>
</evidence>
<accession>A0ABS7A780</accession>
<dbReference type="Proteomes" id="UP001196565">
    <property type="component" value="Unassembled WGS sequence"/>
</dbReference>
<protein>
    <submittedName>
        <fullName evidence="1">Uncharacterized protein</fullName>
    </submittedName>
</protein>
<proteinExistence type="predicted"/>
<organism evidence="1 2">
    <name type="scientific">Roseomonas alba</name>
    <dbReference type="NCBI Taxonomy" id="2846776"/>
    <lineage>
        <taxon>Bacteria</taxon>
        <taxon>Pseudomonadati</taxon>
        <taxon>Pseudomonadota</taxon>
        <taxon>Alphaproteobacteria</taxon>
        <taxon>Acetobacterales</taxon>
        <taxon>Roseomonadaceae</taxon>
        <taxon>Roseomonas</taxon>
    </lineage>
</organism>
<evidence type="ECO:0000313" key="1">
    <source>
        <dbReference type="EMBL" id="MBW6397039.1"/>
    </source>
</evidence>
<reference evidence="1 2" key="1">
    <citation type="submission" date="2021-07" db="EMBL/GenBank/DDBJ databases">
        <authorList>
            <person name="So Y."/>
        </authorList>
    </citation>
    <scope>NUCLEOTIDE SEQUENCE [LARGE SCALE GENOMIC DNA]</scope>
    <source>
        <strain evidence="1 2">HJA6</strain>
    </source>
</reference>
<keyword evidence="2" id="KW-1185">Reference proteome</keyword>
<sequence length="101" mass="10572">MQPENILWRYLGPLGGAAEDLMLGEDGSTFDLACDARHAAEAVALSVPNPSLPLQVLRARIAVRVMRVAFGDDGADRWLDEIAAALDALSGACHAGSIVSA</sequence>